<gene>
    <name evidence="1" type="ORF">SAMN04487752_1476</name>
</gene>
<dbReference type="PANTHER" id="PTHR36448">
    <property type="entry name" value="BLR7373 PROTEIN"/>
    <property type="match status" value="1"/>
</dbReference>
<dbReference type="Gene3D" id="2.60.120.10">
    <property type="entry name" value="Jelly Rolls"/>
    <property type="match status" value="1"/>
</dbReference>
<reference evidence="2" key="1">
    <citation type="submission" date="2016-10" db="EMBL/GenBank/DDBJ databases">
        <authorList>
            <person name="Varghese N."/>
            <person name="Submissions S."/>
        </authorList>
    </citation>
    <scope>NUCLEOTIDE SEQUENCE [LARGE SCALE GENOMIC DNA]</scope>
    <source>
        <strain evidence="2">MPL-11</strain>
    </source>
</reference>
<evidence type="ECO:0000313" key="2">
    <source>
        <dbReference type="Proteomes" id="UP000199481"/>
    </source>
</evidence>
<dbReference type="AlphaFoldDB" id="A0A1H0ZEJ2"/>
<dbReference type="PANTHER" id="PTHR36448:SF2">
    <property type="entry name" value="CUPIN TYPE-1 DOMAIN-CONTAINING PROTEIN"/>
    <property type="match status" value="1"/>
</dbReference>
<dbReference type="RefSeq" id="WP_089976627.1">
    <property type="nucleotide sequence ID" value="NZ_CP084916.1"/>
</dbReference>
<dbReference type="Proteomes" id="UP000199481">
    <property type="component" value="Unassembled WGS sequence"/>
</dbReference>
<dbReference type="InterPro" id="IPR014710">
    <property type="entry name" value="RmlC-like_jellyroll"/>
</dbReference>
<keyword evidence="2" id="KW-1185">Reference proteome</keyword>
<dbReference type="InterPro" id="IPR047121">
    <property type="entry name" value="YjiB-like"/>
</dbReference>
<protein>
    <submittedName>
        <fullName evidence="1">Uncharacterized protein YjlB</fullName>
    </submittedName>
</protein>
<organism evidence="1 2">
    <name type="scientific">Carnobacterium viridans</name>
    <dbReference type="NCBI Taxonomy" id="174587"/>
    <lineage>
        <taxon>Bacteria</taxon>
        <taxon>Bacillati</taxon>
        <taxon>Bacillota</taxon>
        <taxon>Bacilli</taxon>
        <taxon>Lactobacillales</taxon>
        <taxon>Carnobacteriaceae</taxon>
        <taxon>Carnobacterium</taxon>
    </lineage>
</organism>
<proteinExistence type="predicted"/>
<dbReference type="PIRSF" id="PIRSF019307">
    <property type="entry name" value="UCP019307"/>
    <property type="match status" value="1"/>
</dbReference>
<dbReference type="InterPro" id="IPR014500">
    <property type="entry name" value="UCP019307_cupin"/>
</dbReference>
<dbReference type="OrthoDB" id="9791759at2"/>
<name>A0A1H0ZEJ2_9LACT</name>
<dbReference type="EMBL" id="FNJW01000008">
    <property type="protein sequence ID" value="SDQ25823.1"/>
    <property type="molecule type" value="Genomic_DNA"/>
</dbReference>
<dbReference type="SUPFAM" id="SSF51182">
    <property type="entry name" value="RmlC-like cupins"/>
    <property type="match status" value="1"/>
</dbReference>
<sequence length="167" mass="18422">MVETIYTEENKPFPNNPLPVLYYPKAVAHLLNEFDPAQNVQDLFEKNGYTNGWVNGIFSYHHFHSNTHEVLACIAGEATVQLGGPDAQCYSFSKGDVLFLPAGVAHKRIDASYDFKIVGAYPDGLEPGMQKDKAEDYEAIKQAVAGVGQPENDPVEGKNGAVLKYWT</sequence>
<evidence type="ECO:0000313" key="1">
    <source>
        <dbReference type="EMBL" id="SDQ25823.1"/>
    </source>
</evidence>
<dbReference type="CDD" id="cd02219">
    <property type="entry name" value="cupin_YjlB-like"/>
    <property type="match status" value="1"/>
</dbReference>
<dbReference type="InterPro" id="IPR011051">
    <property type="entry name" value="RmlC_Cupin_sf"/>
</dbReference>
<accession>A0A1H0ZEJ2</accession>